<keyword evidence="2 6" id="KW-0808">Transferase</keyword>
<dbReference type="Gene3D" id="1.20.1050.10">
    <property type="match status" value="1"/>
</dbReference>
<dbReference type="InterPro" id="IPR010987">
    <property type="entry name" value="Glutathione-S-Trfase_C-like"/>
</dbReference>
<dbReference type="InterPro" id="IPR004046">
    <property type="entry name" value="GST_C"/>
</dbReference>
<dbReference type="EMBL" id="CP026604">
    <property type="protein sequence ID" value="AWB66595.1"/>
    <property type="molecule type" value="Genomic_DNA"/>
</dbReference>
<dbReference type="SFLD" id="SFLDG00358">
    <property type="entry name" value="Main_(cytGST)"/>
    <property type="match status" value="1"/>
</dbReference>
<evidence type="ECO:0000256" key="3">
    <source>
        <dbReference type="RuleBase" id="RU003494"/>
    </source>
</evidence>
<protein>
    <submittedName>
        <fullName evidence="6">Glutathione S-transferase</fullName>
    </submittedName>
</protein>
<dbReference type="SFLD" id="SFLDG01151">
    <property type="entry name" value="Main.2:_Nu-like"/>
    <property type="match status" value="1"/>
</dbReference>
<dbReference type="GO" id="GO:0016740">
    <property type="term" value="F:transferase activity"/>
    <property type="evidence" value="ECO:0007669"/>
    <property type="project" value="UniProtKB-KW"/>
</dbReference>
<accession>A0A2S0VQU9</accession>
<comment type="similarity">
    <text evidence="1 3">Belongs to the GST superfamily.</text>
</comment>
<dbReference type="RefSeq" id="WP_108602657.1">
    <property type="nucleotide sequence ID" value="NZ_CP026604.1"/>
</dbReference>
<sequence>MVAIKLYTFPLSGHAHRVHVFLSLLGLDFELVNVDLPGGEHKQPAFLTKNPFGQVPAIDDGDLSLADSNAILLYLANKYDESGEWSPQEPAAAARVQQFLSLAAGKVAYGPAAARLCTLFGAKMDHQQAITMAHAVLTELEAYLEGKDWLVGDKPTIADVANYTYIAHAPEGDVSLQDYANIRAWLARFEALPGFVPMQKSAVGLAA</sequence>
<dbReference type="PANTHER" id="PTHR44051">
    <property type="entry name" value="GLUTATHIONE S-TRANSFERASE-RELATED"/>
    <property type="match status" value="1"/>
</dbReference>
<dbReference type="InterPro" id="IPR036282">
    <property type="entry name" value="Glutathione-S-Trfase_C_sf"/>
</dbReference>
<evidence type="ECO:0000259" key="4">
    <source>
        <dbReference type="PROSITE" id="PS50404"/>
    </source>
</evidence>
<feature type="domain" description="GST N-terminal" evidence="4">
    <location>
        <begin position="2"/>
        <end position="83"/>
    </location>
</feature>
<proteinExistence type="inferred from homology"/>
<evidence type="ECO:0000256" key="1">
    <source>
        <dbReference type="ARBA" id="ARBA00007409"/>
    </source>
</evidence>
<dbReference type="PANTHER" id="PTHR44051:SF2">
    <property type="entry name" value="HYPOTHETICAL GLUTATHIONE S-TRANSFERASE LIKE PROTEIN"/>
    <property type="match status" value="1"/>
</dbReference>
<dbReference type="Proteomes" id="UP000244441">
    <property type="component" value="Chromosome"/>
</dbReference>
<dbReference type="CDD" id="cd03206">
    <property type="entry name" value="GST_C_7"/>
    <property type="match status" value="1"/>
</dbReference>
<dbReference type="SUPFAM" id="SSF52833">
    <property type="entry name" value="Thioredoxin-like"/>
    <property type="match status" value="1"/>
</dbReference>
<dbReference type="SFLD" id="SFLDS00019">
    <property type="entry name" value="Glutathione_Transferase_(cytos"/>
    <property type="match status" value="1"/>
</dbReference>
<dbReference type="AlphaFoldDB" id="A0A2S0VQU9"/>
<dbReference type="OrthoDB" id="9797500at2"/>
<organism evidence="6 7">
    <name type="scientific">Saccharobesus litoralis</name>
    <dbReference type="NCBI Taxonomy" id="2172099"/>
    <lineage>
        <taxon>Bacteria</taxon>
        <taxon>Pseudomonadati</taxon>
        <taxon>Pseudomonadota</taxon>
        <taxon>Gammaproteobacteria</taxon>
        <taxon>Alteromonadales</taxon>
        <taxon>Alteromonadaceae</taxon>
        <taxon>Saccharobesus</taxon>
    </lineage>
</organism>
<dbReference type="PROSITE" id="PS50404">
    <property type="entry name" value="GST_NTER"/>
    <property type="match status" value="1"/>
</dbReference>
<dbReference type="PROSITE" id="PS50405">
    <property type="entry name" value="GST_CTER"/>
    <property type="match status" value="1"/>
</dbReference>
<keyword evidence="7" id="KW-1185">Reference proteome</keyword>
<dbReference type="Gene3D" id="3.40.30.10">
    <property type="entry name" value="Glutaredoxin"/>
    <property type="match status" value="1"/>
</dbReference>
<dbReference type="Pfam" id="PF02798">
    <property type="entry name" value="GST_N"/>
    <property type="match status" value="1"/>
</dbReference>
<evidence type="ECO:0000256" key="2">
    <source>
        <dbReference type="ARBA" id="ARBA00022679"/>
    </source>
</evidence>
<dbReference type="InterPro" id="IPR040079">
    <property type="entry name" value="Glutathione_S-Trfase"/>
</dbReference>
<feature type="domain" description="GST C-terminal" evidence="5">
    <location>
        <begin position="89"/>
        <end position="207"/>
    </location>
</feature>
<gene>
    <name evidence="6" type="ORF">C2869_09200</name>
</gene>
<dbReference type="KEGG" id="cate:C2869_09200"/>
<evidence type="ECO:0000313" key="7">
    <source>
        <dbReference type="Proteomes" id="UP000244441"/>
    </source>
</evidence>
<evidence type="ECO:0000313" key="6">
    <source>
        <dbReference type="EMBL" id="AWB66595.1"/>
    </source>
</evidence>
<dbReference type="InterPro" id="IPR004045">
    <property type="entry name" value="Glutathione_S-Trfase_N"/>
</dbReference>
<name>A0A2S0VQU9_9ALTE</name>
<dbReference type="Pfam" id="PF00043">
    <property type="entry name" value="GST_C"/>
    <property type="match status" value="1"/>
</dbReference>
<dbReference type="SUPFAM" id="SSF47616">
    <property type="entry name" value="GST C-terminal domain-like"/>
    <property type="match status" value="1"/>
</dbReference>
<reference evidence="6 7" key="1">
    <citation type="submission" date="2018-01" db="EMBL/GenBank/DDBJ databases">
        <title>Genome sequence of a Cantenovulum-like bacteria.</title>
        <authorList>
            <person name="Tan W.R."/>
            <person name="Lau N.-S."/>
            <person name="Go F."/>
            <person name="Amirul A.-A.A."/>
        </authorList>
    </citation>
    <scope>NUCLEOTIDE SEQUENCE [LARGE SCALE GENOMIC DNA]</scope>
    <source>
        <strain evidence="6 7">CCB-QB4</strain>
    </source>
</reference>
<dbReference type="InterPro" id="IPR036249">
    <property type="entry name" value="Thioredoxin-like_sf"/>
</dbReference>
<evidence type="ECO:0000259" key="5">
    <source>
        <dbReference type="PROSITE" id="PS50405"/>
    </source>
</evidence>
<dbReference type="CDD" id="cd03056">
    <property type="entry name" value="GST_N_4"/>
    <property type="match status" value="1"/>
</dbReference>
<dbReference type="FunFam" id="3.40.30.10:FF:000039">
    <property type="entry name" value="Glutathione S-transferase domain"/>
    <property type="match status" value="1"/>
</dbReference>